<evidence type="ECO:0000256" key="1">
    <source>
        <dbReference type="SAM" id="Phobius"/>
    </source>
</evidence>
<evidence type="ECO:0000313" key="4">
    <source>
        <dbReference type="Proteomes" id="UP000095787"/>
    </source>
</evidence>
<evidence type="ECO:0000313" key="2">
    <source>
        <dbReference type="EMBL" id="CUN55714.1"/>
    </source>
</evidence>
<evidence type="ECO:0000313" key="5">
    <source>
        <dbReference type="Proteomes" id="UP000292665"/>
    </source>
</evidence>
<reference evidence="3 5" key="2">
    <citation type="journal article" date="2019" name="Science, e1252229">
        <title>Invertible promoters mediate bacterial phase variation, antibiotic resistance, and host adaptation in the gut.</title>
        <authorList>
            <person name="Jiang X."/>
            <person name="Hall A.B."/>
            <person name="Arthur T.D."/>
            <person name="Plichta D.R."/>
            <person name="Covington C.T."/>
            <person name="Poyet M."/>
            <person name="Crothers J."/>
            <person name="Moses P.L."/>
            <person name="Tolonen A.C."/>
            <person name="Vlamakis H."/>
            <person name="Alm E.J."/>
            <person name="Xavier R.J."/>
        </authorList>
    </citation>
    <scope>NUCLEOTIDE SEQUENCE [LARGE SCALE GENOMIC DNA]</scope>
    <source>
        <strain evidence="5">aa_0143</strain>
        <strain evidence="3">Aa_0143</strain>
    </source>
</reference>
<feature type="transmembrane region" description="Helical" evidence="1">
    <location>
        <begin position="42"/>
        <end position="60"/>
    </location>
</feature>
<keyword evidence="1" id="KW-0812">Transmembrane</keyword>
<gene>
    <name evidence="3" type="ORF">EAI93_08380</name>
    <name evidence="2" type="ORF">ERS852456_00216</name>
</gene>
<sequence>MDKRYSEEEKDTREELKKEIKREIKKQNRKLKIKIPWKIQKILIIIAIIALAGGAGAIGMKRYITHESQTTKLGFEDIGELATQEANCTEVNVTEDVRKLFGIDIPFTQSKYIYSYNVIVKAGYDFGEIRYEVKKDSIKVKLPEVRILSSQVDEDSFRVYHEKESIFNQIRLEENNAAFAKLKEQAEKDAVANGLYENARSNAKTILKGYFAQAYDLDDYKITFEGGEGGNTNEK</sequence>
<accession>A0A173XVF1</accession>
<dbReference type="AlphaFoldDB" id="A0A173XVF1"/>
<dbReference type="EMBL" id="RCYR01000014">
    <property type="protein sequence ID" value="RYS79927.1"/>
    <property type="molecule type" value="Genomic_DNA"/>
</dbReference>
<dbReference type="RefSeq" id="WP_004848189.1">
    <property type="nucleotide sequence ID" value="NZ_AP028249.1"/>
</dbReference>
<reference evidence="2 4" key="1">
    <citation type="submission" date="2015-09" db="EMBL/GenBank/DDBJ databases">
        <authorList>
            <consortium name="Pathogen Informatics"/>
        </authorList>
    </citation>
    <scope>NUCLEOTIDE SEQUENCE [LARGE SCALE GENOMIC DNA]</scope>
    <source>
        <strain evidence="2 4">2789STDY5834841</strain>
    </source>
</reference>
<dbReference type="EMBL" id="CYZO01000002">
    <property type="protein sequence ID" value="CUN55714.1"/>
    <property type="molecule type" value="Genomic_DNA"/>
</dbReference>
<name>A0A173XVF1_9FIRM</name>
<dbReference type="InterPro" id="IPR025324">
    <property type="entry name" value="DUF4230"/>
</dbReference>
<dbReference type="Pfam" id="PF14014">
    <property type="entry name" value="DUF4230"/>
    <property type="match status" value="1"/>
</dbReference>
<keyword evidence="1" id="KW-1133">Transmembrane helix</keyword>
<dbReference type="Proteomes" id="UP000292665">
    <property type="component" value="Unassembled WGS sequence"/>
</dbReference>
<dbReference type="GeneID" id="97330450"/>
<evidence type="ECO:0000313" key="3">
    <source>
        <dbReference type="EMBL" id="RYS79927.1"/>
    </source>
</evidence>
<keyword evidence="1" id="KW-0472">Membrane</keyword>
<organism evidence="2 4">
    <name type="scientific">[Ruminococcus] torques</name>
    <dbReference type="NCBI Taxonomy" id="33039"/>
    <lineage>
        <taxon>Bacteria</taxon>
        <taxon>Bacillati</taxon>
        <taxon>Bacillota</taxon>
        <taxon>Clostridia</taxon>
        <taxon>Lachnospirales</taxon>
        <taxon>Lachnospiraceae</taxon>
        <taxon>Mediterraneibacter</taxon>
    </lineage>
</organism>
<dbReference type="Proteomes" id="UP000095787">
    <property type="component" value="Unassembled WGS sequence"/>
</dbReference>
<proteinExistence type="predicted"/>
<protein>
    <submittedName>
        <fullName evidence="3">DUF4230 domain-containing protein</fullName>
    </submittedName>
</protein>